<protein>
    <submittedName>
        <fullName evidence="1">Zeta toxin family protein</fullName>
    </submittedName>
</protein>
<dbReference type="Gene3D" id="3.40.50.300">
    <property type="entry name" value="P-loop containing nucleotide triphosphate hydrolases"/>
    <property type="match status" value="1"/>
</dbReference>
<proteinExistence type="predicted"/>
<keyword evidence="2" id="KW-1185">Reference proteome</keyword>
<dbReference type="PANTHER" id="PTHR39206">
    <property type="entry name" value="SLL8004 PROTEIN"/>
    <property type="match status" value="1"/>
</dbReference>
<name>A0ABP7MB69_9GAMM</name>
<evidence type="ECO:0000313" key="1">
    <source>
        <dbReference type="EMBL" id="GAA3919064.1"/>
    </source>
</evidence>
<dbReference type="EMBL" id="BAABBN010000004">
    <property type="protein sequence ID" value="GAA3919064.1"/>
    <property type="molecule type" value="Genomic_DNA"/>
</dbReference>
<gene>
    <name evidence="1" type="ORF">GCM10022277_13010</name>
</gene>
<dbReference type="Proteomes" id="UP001501565">
    <property type="component" value="Unassembled WGS sequence"/>
</dbReference>
<dbReference type="Pfam" id="PF13671">
    <property type="entry name" value="AAA_33"/>
    <property type="match status" value="1"/>
</dbReference>
<dbReference type="PANTHER" id="PTHR39206:SF1">
    <property type="entry name" value="SLL8004 PROTEIN"/>
    <property type="match status" value="1"/>
</dbReference>
<dbReference type="SUPFAM" id="SSF52540">
    <property type="entry name" value="P-loop containing nucleoside triphosphate hydrolases"/>
    <property type="match status" value="1"/>
</dbReference>
<reference evidence="2" key="1">
    <citation type="journal article" date="2019" name="Int. J. Syst. Evol. Microbiol.">
        <title>The Global Catalogue of Microorganisms (GCM) 10K type strain sequencing project: providing services to taxonomists for standard genome sequencing and annotation.</title>
        <authorList>
            <consortium name="The Broad Institute Genomics Platform"/>
            <consortium name="The Broad Institute Genome Sequencing Center for Infectious Disease"/>
            <person name="Wu L."/>
            <person name="Ma J."/>
        </authorList>
    </citation>
    <scope>NUCLEOTIDE SEQUENCE [LARGE SCALE GENOMIC DNA]</scope>
    <source>
        <strain evidence="2">JCM 17551</strain>
    </source>
</reference>
<comment type="caution">
    <text evidence="1">The sequence shown here is derived from an EMBL/GenBank/DDBJ whole genome shotgun (WGS) entry which is preliminary data.</text>
</comment>
<accession>A0ABP7MB69</accession>
<dbReference type="InterPro" id="IPR027417">
    <property type="entry name" value="P-loop_NTPase"/>
</dbReference>
<dbReference type="RefSeq" id="WP_344796686.1">
    <property type="nucleotide sequence ID" value="NZ_BAABBN010000004.1"/>
</dbReference>
<evidence type="ECO:0000313" key="2">
    <source>
        <dbReference type="Proteomes" id="UP001501565"/>
    </source>
</evidence>
<sequence length="192" mass="21733">MTRKQLWLLVGGNGSGKSTFYRNWLAPLGLPFVNADIIAKEIFPESPEQHSYEAALIAEEMRMSLLQEGRSFCFETVFSHPTKIDFVAKAKALGYEVIMVFIHLGQIQLNKARVSQRVVSGGHDVPEDKIESRVPRVIENVKTAIPLCNQTRILDNSSYQDPYKPVAVIKEGHINEIMDPMPEWALYLLNYA</sequence>
<organism evidence="1 2">
    <name type="scientific">Litoribacillus peritrichatus</name>
    <dbReference type="NCBI Taxonomy" id="718191"/>
    <lineage>
        <taxon>Bacteria</taxon>
        <taxon>Pseudomonadati</taxon>
        <taxon>Pseudomonadota</taxon>
        <taxon>Gammaproteobacteria</taxon>
        <taxon>Oceanospirillales</taxon>
        <taxon>Oceanospirillaceae</taxon>
        <taxon>Litoribacillus</taxon>
    </lineage>
</organism>